<dbReference type="Gene3D" id="1.10.530.10">
    <property type="match status" value="1"/>
</dbReference>
<sequence>MFTILLACAILCCNNAAAQEDPLGLAPTIWGQVSEKYGLDPYLLYSVALTESAKTWEDGLIRPWPWTLNVTGKGHYPATRKEAAQMLAQMSKKTKIIDVGMLQVNLHYHGHRVNHPEDLLDFTTNLQVAAQILKETLESSPHDLILGVGRYHSWRDHLARPYGIKVVSLAQTLRAQNY</sequence>
<keyword evidence="3" id="KW-1185">Reference proteome</keyword>
<protein>
    <submittedName>
        <fullName evidence="2">Uncharacterized protein</fullName>
    </submittedName>
</protein>
<organism evidence="2 3">
    <name type="scientific">Geoalkalibacter subterraneus</name>
    <dbReference type="NCBI Taxonomy" id="483547"/>
    <lineage>
        <taxon>Bacteria</taxon>
        <taxon>Pseudomonadati</taxon>
        <taxon>Thermodesulfobacteriota</taxon>
        <taxon>Desulfuromonadia</taxon>
        <taxon>Desulfuromonadales</taxon>
        <taxon>Geoalkalibacteraceae</taxon>
        <taxon>Geoalkalibacter</taxon>
    </lineage>
</organism>
<dbReference type="HOGENOM" id="CLU_063182_2_0_7"/>
<dbReference type="EMBL" id="CP010312">
    <property type="protein sequence ID" value="AJF08317.1"/>
    <property type="molecule type" value="Genomic_DNA"/>
</dbReference>
<geneLocation type="plasmid" evidence="2 3">
    <name>pGSUB1</name>
</geneLocation>
<evidence type="ECO:0000313" key="3">
    <source>
        <dbReference type="Proteomes" id="UP000035036"/>
    </source>
</evidence>
<feature type="signal peptide" evidence="1">
    <location>
        <begin position="1"/>
        <end position="18"/>
    </location>
</feature>
<dbReference type="Proteomes" id="UP000035036">
    <property type="component" value="Plasmid pGSUB1"/>
</dbReference>
<feature type="chain" id="PRO_5002102884" evidence="1">
    <location>
        <begin position="19"/>
        <end position="178"/>
    </location>
</feature>
<evidence type="ECO:0000256" key="1">
    <source>
        <dbReference type="SAM" id="SignalP"/>
    </source>
</evidence>
<dbReference type="KEGG" id="gsb:GSUB_16915"/>
<proteinExistence type="predicted"/>
<dbReference type="InterPro" id="IPR023346">
    <property type="entry name" value="Lysozyme-like_dom_sf"/>
</dbReference>
<dbReference type="SUPFAM" id="SSF53955">
    <property type="entry name" value="Lysozyme-like"/>
    <property type="match status" value="1"/>
</dbReference>
<accession>A0A0B5FJH9</accession>
<reference evidence="2 3" key="1">
    <citation type="journal article" date="2015" name="Genome Announc.">
        <title>Genomes of Geoalkalibacter ferrihydriticus Z-0531T and Geoalkalibacter subterraneus Red1T, Two Haloalkaliphilic Metal-Reducing Deltaproteobacteria.</title>
        <authorList>
            <person name="Badalamenti J.P."/>
            <person name="Krajmalnik-Brown R."/>
            <person name="Torres C.I."/>
            <person name="Bond D.R."/>
        </authorList>
    </citation>
    <scope>NUCLEOTIDE SEQUENCE [LARGE SCALE GENOMIC DNA]</scope>
    <source>
        <strain evidence="2 3">Red1</strain>
        <plasmid evidence="3">Plasmid pGSUB1</plasmid>
    </source>
</reference>
<keyword evidence="1" id="KW-0732">Signal</keyword>
<gene>
    <name evidence="2" type="ORF">GSUB_16915</name>
</gene>
<keyword evidence="2" id="KW-0614">Plasmid</keyword>
<dbReference type="AlphaFoldDB" id="A0A0B5FJH9"/>
<evidence type="ECO:0000313" key="2">
    <source>
        <dbReference type="EMBL" id="AJF08317.1"/>
    </source>
</evidence>
<name>A0A0B5FJH9_9BACT</name>